<evidence type="ECO:0000256" key="15">
    <source>
        <dbReference type="RuleBase" id="RU362081"/>
    </source>
</evidence>
<dbReference type="PROSITE" id="PS50846">
    <property type="entry name" value="HMA_2"/>
    <property type="match status" value="1"/>
</dbReference>
<feature type="transmembrane region" description="Helical" evidence="15">
    <location>
        <begin position="669"/>
        <end position="687"/>
    </location>
</feature>
<evidence type="ECO:0000256" key="1">
    <source>
        <dbReference type="ARBA" id="ARBA00004651"/>
    </source>
</evidence>
<dbReference type="Pfam" id="PF00403">
    <property type="entry name" value="HMA"/>
    <property type="match status" value="1"/>
</dbReference>
<dbReference type="SUPFAM" id="SSF81653">
    <property type="entry name" value="Calcium ATPase, transduction domain A"/>
    <property type="match status" value="1"/>
</dbReference>
<evidence type="ECO:0000256" key="9">
    <source>
        <dbReference type="ARBA" id="ARBA00022840"/>
    </source>
</evidence>
<dbReference type="PROSITE" id="PS01047">
    <property type="entry name" value="HMA_1"/>
    <property type="match status" value="1"/>
</dbReference>
<dbReference type="SUPFAM" id="SSF55008">
    <property type="entry name" value="HMA, heavy metal-associated domain"/>
    <property type="match status" value="1"/>
</dbReference>
<organism evidence="17 18">
    <name type="scientific">Litoreibacter roseus</name>
    <dbReference type="NCBI Taxonomy" id="2601869"/>
    <lineage>
        <taxon>Bacteria</taxon>
        <taxon>Pseudomonadati</taxon>
        <taxon>Pseudomonadota</taxon>
        <taxon>Alphaproteobacteria</taxon>
        <taxon>Rhodobacterales</taxon>
        <taxon>Roseobacteraceae</taxon>
        <taxon>Litoreibacter</taxon>
    </lineage>
</organism>
<dbReference type="InterPro" id="IPR017969">
    <property type="entry name" value="Heavy-metal-associated_CS"/>
</dbReference>
<evidence type="ECO:0000256" key="8">
    <source>
        <dbReference type="ARBA" id="ARBA00022741"/>
    </source>
</evidence>
<dbReference type="NCBIfam" id="TIGR01525">
    <property type="entry name" value="ATPase-IB_hvy"/>
    <property type="match status" value="1"/>
</dbReference>
<dbReference type="InterPro" id="IPR036163">
    <property type="entry name" value="HMA_dom_sf"/>
</dbReference>
<dbReference type="InterPro" id="IPR023214">
    <property type="entry name" value="HAD_sf"/>
</dbReference>
<keyword evidence="14 15" id="KW-0472">Membrane</keyword>
<dbReference type="PANTHER" id="PTHR43520:SF5">
    <property type="entry name" value="CATION-TRANSPORTING P-TYPE ATPASE-RELATED"/>
    <property type="match status" value="1"/>
</dbReference>
<dbReference type="GO" id="GO:0055070">
    <property type="term" value="P:copper ion homeostasis"/>
    <property type="evidence" value="ECO:0007669"/>
    <property type="project" value="TreeGrafter"/>
</dbReference>
<evidence type="ECO:0000256" key="7">
    <source>
        <dbReference type="ARBA" id="ARBA00022723"/>
    </source>
</evidence>
<feature type="transmembrane region" description="Helical" evidence="15">
    <location>
        <begin position="172"/>
        <end position="191"/>
    </location>
</feature>
<dbReference type="Proteomes" id="UP000436822">
    <property type="component" value="Unassembled WGS sequence"/>
</dbReference>
<dbReference type="NCBIfam" id="TIGR01494">
    <property type="entry name" value="ATPase_P-type"/>
    <property type="match status" value="2"/>
</dbReference>
<dbReference type="InterPro" id="IPR036412">
    <property type="entry name" value="HAD-like_sf"/>
</dbReference>
<dbReference type="SUPFAM" id="SSF56784">
    <property type="entry name" value="HAD-like"/>
    <property type="match status" value="1"/>
</dbReference>
<feature type="domain" description="HMA" evidence="16">
    <location>
        <begin position="24"/>
        <end position="89"/>
    </location>
</feature>
<feature type="transmembrane region" description="Helical" evidence="15">
    <location>
        <begin position="197"/>
        <end position="218"/>
    </location>
</feature>
<keyword evidence="13" id="KW-0406">Ion transport</keyword>
<feature type="transmembrane region" description="Helical" evidence="15">
    <location>
        <begin position="355"/>
        <end position="374"/>
    </location>
</feature>
<dbReference type="CDD" id="cd00371">
    <property type="entry name" value="HMA"/>
    <property type="match status" value="1"/>
</dbReference>
<dbReference type="Gene3D" id="2.70.150.10">
    <property type="entry name" value="Calcium-transporting ATPase, cytoplasmic transduction domain A"/>
    <property type="match status" value="1"/>
</dbReference>
<dbReference type="AlphaFoldDB" id="A0A6N6JGA7"/>
<dbReference type="Gene3D" id="3.30.70.100">
    <property type="match status" value="1"/>
</dbReference>
<dbReference type="OrthoDB" id="9807843at2"/>
<comment type="subcellular location">
    <subcellularLocation>
        <location evidence="1">Cell membrane</location>
        <topology evidence="1">Multi-pass membrane protein</topology>
    </subcellularLocation>
</comment>
<dbReference type="InterPro" id="IPR008250">
    <property type="entry name" value="ATPase_P-typ_transduc_dom_A_sf"/>
</dbReference>
<keyword evidence="9 15" id="KW-0067">ATP-binding</keyword>
<evidence type="ECO:0000259" key="16">
    <source>
        <dbReference type="PROSITE" id="PS50846"/>
    </source>
</evidence>
<proteinExistence type="inferred from homology"/>
<dbReference type="PRINTS" id="PR00119">
    <property type="entry name" value="CATATPASE"/>
</dbReference>
<dbReference type="PRINTS" id="PR00943">
    <property type="entry name" value="CUATPASE"/>
</dbReference>
<dbReference type="GO" id="GO:0005886">
    <property type="term" value="C:plasma membrane"/>
    <property type="evidence" value="ECO:0007669"/>
    <property type="project" value="UniProtKB-SubCell"/>
</dbReference>
<keyword evidence="12 15" id="KW-1133">Transmembrane helix</keyword>
<comment type="caution">
    <text evidence="17">The sequence shown here is derived from an EMBL/GenBank/DDBJ whole genome shotgun (WGS) entry which is preliminary data.</text>
</comment>
<dbReference type="Gene3D" id="3.40.1110.10">
    <property type="entry name" value="Calcium-transporting ATPase, cytoplasmic domain N"/>
    <property type="match status" value="1"/>
</dbReference>
<dbReference type="InterPro" id="IPR018303">
    <property type="entry name" value="ATPase_P-typ_P_site"/>
</dbReference>
<feature type="transmembrane region" description="Helical" evidence="15">
    <location>
        <begin position="380"/>
        <end position="405"/>
    </location>
</feature>
<keyword evidence="5" id="KW-0597">Phosphoprotein</keyword>
<keyword evidence="10" id="KW-0460">Magnesium</keyword>
<dbReference type="InterPro" id="IPR059000">
    <property type="entry name" value="ATPase_P-type_domA"/>
</dbReference>
<dbReference type="Pfam" id="PF00702">
    <property type="entry name" value="Hydrolase"/>
    <property type="match status" value="1"/>
</dbReference>
<evidence type="ECO:0000256" key="14">
    <source>
        <dbReference type="ARBA" id="ARBA00023136"/>
    </source>
</evidence>
<dbReference type="GO" id="GO:0016887">
    <property type="term" value="F:ATP hydrolysis activity"/>
    <property type="evidence" value="ECO:0007669"/>
    <property type="project" value="InterPro"/>
</dbReference>
<keyword evidence="11" id="KW-1278">Translocase</keyword>
<dbReference type="EMBL" id="BLJE01000002">
    <property type="protein sequence ID" value="GFE64850.1"/>
    <property type="molecule type" value="Genomic_DNA"/>
</dbReference>
<dbReference type="GO" id="GO:0005507">
    <property type="term" value="F:copper ion binding"/>
    <property type="evidence" value="ECO:0007669"/>
    <property type="project" value="TreeGrafter"/>
</dbReference>
<reference evidence="17 18" key="1">
    <citation type="submission" date="2019-12" db="EMBL/GenBank/DDBJ databases">
        <title>Litoreibacter badius sp. nov., a novel bacteriochlorophyll a-containing bacterium in the genus Litoreibacter.</title>
        <authorList>
            <person name="Kanamuro M."/>
            <person name="Takabe Y."/>
            <person name="Mori K."/>
            <person name="Takaichi S."/>
            <person name="Hanada S."/>
        </authorList>
    </citation>
    <scope>NUCLEOTIDE SEQUENCE [LARGE SCALE GENOMIC DNA]</scope>
    <source>
        <strain evidence="17 18">K6</strain>
    </source>
</reference>
<keyword evidence="8 15" id="KW-0547">Nucleotide-binding</keyword>
<dbReference type="NCBIfam" id="TIGR01512">
    <property type="entry name" value="ATPase-IB2_Cd"/>
    <property type="match status" value="1"/>
</dbReference>
<dbReference type="Gene3D" id="3.40.50.1000">
    <property type="entry name" value="HAD superfamily/HAD-like"/>
    <property type="match status" value="1"/>
</dbReference>
<keyword evidence="18" id="KW-1185">Reference proteome</keyword>
<evidence type="ECO:0000256" key="12">
    <source>
        <dbReference type="ARBA" id="ARBA00022989"/>
    </source>
</evidence>
<dbReference type="InterPro" id="IPR027256">
    <property type="entry name" value="P-typ_ATPase_IB"/>
</dbReference>
<dbReference type="InterPro" id="IPR023298">
    <property type="entry name" value="ATPase_P-typ_TM_dom_sf"/>
</dbReference>
<evidence type="ECO:0000256" key="5">
    <source>
        <dbReference type="ARBA" id="ARBA00022553"/>
    </source>
</evidence>
<dbReference type="RefSeq" id="WP_159806348.1">
    <property type="nucleotide sequence ID" value="NZ_BLJE01000002.1"/>
</dbReference>
<evidence type="ECO:0000256" key="13">
    <source>
        <dbReference type="ARBA" id="ARBA00023065"/>
    </source>
</evidence>
<keyword evidence="4 15" id="KW-1003">Cell membrane</keyword>
<dbReference type="PROSITE" id="PS00154">
    <property type="entry name" value="ATPASE_E1_E2"/>
    <property type="match status" value="1"/>
</dbReference>
<accession>A0A6N6JGA7</accession>
<dbReference type="GO" id="GO:0005524">
    <property type="term" value="F:ATP binding"/>
    <property type="evidence" value="ECO:0007669"/>
    <property type="project" value="UniProtKB-UniRule"/>
</dbReference>
<dbReference type="InterPro" id="IPR023299">
    <property type="entry name" value="ATPase_P-typ_cyto_dom_N"/>
</dbReference>
<name>A0A6N6JGA7_9RHOB</name>
<evidence type="ECO:0000256" key="4">
    <source>
        <dbReference type="ARBA" id="ARBA00022475"/>
    </source>
</evidence>
<keyword evidence="7 15" id="KW-0479">Metal-binding</keyword>
<feature type="transmembrane region" description="Helical" evidence="15">
    <location>
        <begin position="107"/>
        <end position="128"/>
    </location>
</feature>
<sequence length="713" mass="74736">MTVAACPGCATGPDADTPSVDRPDAIQISLPTVHCAACISKVERALMQVDGVVAARVNLGLKRVRIQTAPGITAEPLLTAIRNVGFDALELDSATLGQQKDKTGLDLLIRIAVSGFAMMNVMLLSVSVWSGATEATRDMFHWISAMIALPAIIYAGQPFYRHALSALAVRKLNMDVPISLAILLAAGMSLYETSQSGAHAYFDAALSLTFFLLIGRYLDHRTRSAARSAAKELAALEIPRVTRLIGTDQETAALEDIAVGDRILVPAGVRVPLDGEVVRGESEVDRSFITGESLPHAARTGDAILAGEVNLTGPLELRVTARGEDTTLRKMAALIEIAETARNTYTGLADRAAQIYAPAVHLLALAAFVVWLAISGDVRLSMNIAIAVLIITCPCALGLAVPAVMTAASGRLFRSGLLLKNATALERLAEVDTVVFDKTGTLTEGQVTVDTSAFSDLELAVLKGLAQTSRHPVSRAICAALPKDITPAQLSSVREEPGTGITAMFEGQRVRLGSAALTGAASGPALRIGDAVPKTIQIEEQLRPGVLEAVQDLKKMGLHVALFTGDQDRAAQYLGARVGITDITAAMSPSDKSDALAAMRINGRKVLMVGDGMNDAPALAQAFVSMAPATATDVARVASDMVLLNPDLGAIPEAARVAVQAKARVTENFAVSVAYNVIAVPIALLGFATPLMAAIAMSLSSLSVLVNALRLRA</sequence>
<dbReference type="SUPFAM" id="SSF81665">
    <property type="entry name" value="Calcium ATPase, transmembrane domain M"/>
    <property type="match status" value="1"/>
</dbReference>
<evidence type="ECO:0000313" key="18">
    <source>
        <dbReference type="Proteomes" id="UP000436822"/>
    </source>
</evidence>
<keyword evidence="3" id="KW-0813">Transport</keyword>
<evidence type="ECO:0000256" key="3">
    <source>
        <dbReference type="ARBA" id="ARBA00022448"/>
    </source>
</evidence>
<dbReference type="InterPro" id="IPR001757">
    <property type="entry name" value="P_typ_ATPase"/>
</dbReference>
<evidence type="ECO:0000256" key="2">
    <source>
        <dbReference type="ARBA" id="ARBA00006024"/>
    </source>
</evidence>
<dbReference type="GO" id="GO:0043682">
    <property type="term" value="F:P-type divalent copper transporter activity"/>
    <property type="evidence" value="ECO:0007669"/>
    <property type="project" value="TreeGrafter"/>
</dbReference>
<feature type="transmembrane region" description="Helical" evidence="15">
    <location>
        <begin position="140"/>
        <end position="160"/>
    </location>
</feature>
<protein>
    <submittedName>
        <fullName evidence="17">Copper-translocating P-type ATPase</fullName>
    </submittedName>
</protein>
<comment type="similarity">
    <text evidence="2 15">Belongs to the cation transport ATPase (P-type) (TC 3.A.3) family. Type IB subfamily.</text>
</comment>
<dbReference type="Pfam" id="PF00122">
    <property type="entry name" value="E1-E2_ATPase"/>
    <property type="match status" value="1"/>
</dbReference>
<evidence type="ECO:0000256" key="10">
    <source>
        <dbReference type="ARBA" id="ARBA00022842"/>
    </source>
</evidence>
<dbReference type="InterPro" id="IPR006121">
    <property type="entry name" value="HMA_dom"/>
</dbReference>
<gene>
    <name evidence="17" type="primary">rdxI</name>
    <name evidence="17" type="ORF">KIN_19240</name>
</gene>
<evidence type="ECO:0000256" key="6">
    <source>
        <dbReference type="ARBA" id="ARBA00022692"/>
    </source>
</evidence>
<keyword evidence="6 15" id="KW-0812">Transmembrane</keyword>
<dbReference type="NCBIfam" id="TIGR01511">
    <property type="entry name" value="ATPase-IB1_Cu"/>
    <property type="match status" value="1"/>
</dbReference>
<dbReference type="PANTHER" id="PTHR43520">
    <property type="entry name" value="ATP7, ISOFORM B"/>
    <property type="match status" value="1"/>
</dbReference>
<evidence type="ECO:0000313" key="17">
    <source>
        <dbReference type="EMBL" id="GFE64850.1"/>
    </source>
</evidence>
<evidence type="ECO:0000256" key="11">
    <source>
        <dbReference type="ARBA" id="ARBA00022967"/>
    </source>
</evidence>